<comment type="caution">
    <text evidence="2">The sequence shown here is derived from an EMBL/GenBank/DDBJ whole genome shotgun (WGS) entry which is preliminary data.</text>
</comment>
<feature type="region of interest" description="Disordered" evidence="1">
    <location>
        <begin position="46"/>
        <end position="73"/>
    </location>
</feature>
<name>A0ABW2YEG1_9GAMM</name>
<reference evidence="3" key="1">
    <citation type="journal article" date="2019" name="Int. J. Syst. Evol. Microbiol.">
        <title>The Global Catalogue of Microorganisms (GCM) 10K type strain sequencing project: providing services to taxonomists for standard genome sequencing and annotation.</title>
        <authorList>
            <consortium name="The Broad Institute Genomics Platform"/>
            <consortium name="The Broad Institute Genome Sequencing Center for Infectious Disease"/>
            <person name="Wu L."/>
            <person name="Ma J."/>
        </authorList>
    </citation>
    <scope>NUCLEOTIDE SEQUENCE [LARGE SCALE GENOMIC DNA]</scope>
    <source>
        <strain evidence="3">CCUG 55585</strain>
    </source>
</reference>
<gene>
    <name evidence="2" type="ORF">ACFQ0E_12310</name>
</gene>
<dbReference type="Proteomes" id="UP001597110">
    <property type="component" value="Unassembled WGS sequence"/>
</dbReference>
<feature type="compositionally biased region" description="Low complexity" evidence="1">
    <location>
        <begin position="46"/>
        <end position="61"/>
    </location>
</feature>
<protein>
    <recommendedName>
        <fullName evidence="4">Lipoprotein</fullName>
    </recommendedName>
</protein>
<evidence type="ECO:0008006" key="4">
    <source>
        <dbReference type="Google" id="ProtNLM"/>
    </source>
</evidence>
<evidence type="ECO:0000313" key="2">
    <source>
        <dbReference type="EMBL" id="MFD0726376.1"/>
    </source>
</evidence>
<proteinExistence type="predicted"/>
<organism evidence="2 3">
    <name type="scientific">Lysobacter brunescens</name>
    <dbReference type="NCBI Taxonomy" id="262323"/>
    <lineage>
        <taxon>Bacteria</taxon>
        <taxon>Pseudomonadati</taxon>
        <taxon>Pseudomonadota</taxon>
        <taxon>Gammaproteobacteria</taxon>
        <taxon>Lysobacterales</taxon>
        <taxon>Lysobacteraceae</taxon>
        <taxon>Lysobacter</taxon>
    </lineage>
</organism>
<sequence length="683" mass="74469">MPLFPMSPLSAVLPARLFRPALIGLIAGASTLSACTADSASRQAAAAAPAATSSPAESTDPVRPRPQPWAGRPVAAAPSLQADQQVLAAALGPRVIKPLMPAAELHGVVEVRLHPVEGVAAGSEQLITFGVPFPRGSITQAGLSKVRVLDARGQEIPAFVEQLTPWRHINNAALDNTSVRVARIQIRRALGVVHPNAETIRVEWGFSDRTQSRPSLENPRNGWQAVTTGSFIAGDGVSEPRVYAVLPSSVLSKGLLRLGPMRPFHQDIAATRDDPAVMDATEHYPEYREQMFASKNFFYAHINEDDPRVTTANQTPYKAAEGEPWLYDRVSAFHGLYFRSGTFKALRESVRAGEYYRVNLYPEGTTPNSAVGTFRLKNPNPSGYIGANGAMYSYPEGLAYSHWTTGDDLSKDGARLAAKAQQDANDEPDRWSTGSSYTERHVGIKLSGMVVGYELFGDVPYKAGAAQTYRERVVTLTTNLIWHQNGAGGALPANRVDGGLWKYGSQEGNGPSASLLVSFWQTPFVIDPMVRAYVLTDNAEIAHFIRRTGNALKYGAKSYSPAQRDVYTNVPENLRLVDYVTLVDGSTYAADGAGPEHALSVGGAMAWAYYFSRLTGQPDATLAEAANELYRTYDYETNEWTRPAGPASGLSAYRNSPWRRYNWTYKTSGSLSWCLSDVRWITD</sequence>
<evidence type="ECO:0000313" key="3">
    <source>
        <dbReference type="Proteomes" id="UP001597110"/>
    </source>
</evidence>
<accession>A0ABW2YEG1</accession>
<evidence type="ECO:0000256" key="1">
    <source>
        <dbReference type="SAM" id="MobiDB-lite"/>
    </source>
</evidence>
<dbReference type="EMBL" id="JBHTIF010000002">
    <property type="protein sequence ID" value="MFD0726376.1"/>
    <property type="molecule type" value="Genomic_DNA"/>
</dbReference>
<keyword evidence="3" id="KW-1185">Reference proteome</keyword>
<dbReference type="RefSeq" id="WP_386824228.1">
    <property type="nucleotide sequence ID" value="NZ_JBHTIF010000002.1"/>
</dbReference>